<feature type="transmembrane region" description="Helical" evidence="1">
    <location>
        <begin position="69"/>
        <end position="89"/>
    </location>
</feature>
<evidence type="ECO:0000313" key="3">
    <source>
        <dbReference type="EMBL" id="GGC21414.1"/>
    </source>
</evidence>
<feature type="transmembrane region" description="Helical" evidence="1">
    <location>
        <begin position="150"/>
        <end position="167"/>
    </location>
</feature>
<reference evidence="4" key="1">
    <citation type="journal article" date="2019" name="Int. J. Syst. Evol. Microbiol.">
        <title>The Global Catalogue of Microorganisms (GCM) 10K type strain sequencing project: providing services to taxonomists for standard genome sequencing and annotation.</title>
        <authorList>
            <consortium name="The Broad Institute Genomics Platform"/>
            <consortium name="The Broad Institute Genome Sequencing Center for Infectious Disease"/>
            <person name="Wu L."/>
            <person name="Ma J."/>
        </authorList>
    </citation>
    <scope>NUCLEOTIDE SEQUENCE [LARGE SCALE GENOMIC DNA]</scope>
    <source>
        <strain evidence="4">CGMCC 1.10832</strain>
    </source>
</reference>
<proteinExistence type="predicted"/>
<feature type="transmembrane region" description="Helical" evidence="1">
    <location>
        <begin position="173"/>
        <end position="191"/>
    </location>
</feature>
<evidence type="ECO:0000313" key="4">
    <source>
        <dbReference type="Proteomes" id="UP000636010"/>
    </source>
</evidence>
<feature type="transmembrane region" description="Helical" evidence="1">
    <location>
        <begin position="9"/>
        <end position="25"/>
    </location>
</feature>
<accession>A0ABQ1LA46</accession>
<evidence type="ECO:0000259" key="2">
    <source>
        <dbReference type="Pfam" id="PF02517"/>
    </source>
</evidence>
<dbReference type="RefSeq" id="WP_188460067.1">
    <property type="nucleotide sequence ID" value="NZ_BAABHU010000001.1"/>
</dbReference>
<keyword evidence="1" id="KW-1133">Transmembrane helix</keyword>
<keyword evidence="1" id="KW-0472">Membrane</keyword>
<protein>
    <recommendedName>
        <fullName evidence="2">CAAX prenyl protease 2/Lysostaphin resistance protein A-like domain-containing protein</fullName>
    </recommendedName>
</protein>
<comment type="caution">
    <text evidence="3">The sequence shown here is derived from an EMBL/GenBank/DDBJ whole genome shotgun (WGS) entry which is preliminary data.</text>
</comment>
<feature type="transmembrane region" description="Helical" evidence="1">
    <location>
        <begin position="31"/>
        <end position="49"/>
    </location>
</feature>
<evidence type="ECO:0000256" key="1">
    <source>
        <dbReference type="SAM" id="Phobius"/>
    </source>
</evidence>
<gene>
    <name evidence="3" type="ORF">GCM10011506_03290</name>
</gene>
<sequence>MKKFTLRQIVFPVVTLAIILFMYFGPVTRTIFENIILSLVIIVANYFEYKGKPFAAIGMYRKNFTAKNLLVLAPLTAFGLFVFYVAALVPTIEMLTGIPIDLSQLADLEGDLPTTLIWLGVVWATAAFGEEIIFRGFLMRQFVKFFGDSKISIAINILIICGFFGYMHMQQGITGQLVAASTGALLSIIFYKRNYDLWFTIMVHGFFNTLGILSFYFGLVQQ</sequence>
<dbReference type="EMBL" id="BMEC01000001">
    <property type="protein sequence ID" value="GGC21414.1"/>
    <property type="molecule type" value="Genomic_DNA"/>
</dbReference>
<dbReference type="Pfam" id="PF02517">
    <property type="entry name" value="Rce1-like"/>
    <property type="match status" value="1"/>
</dbReference>
<organism evidence="3 4">
    <name type="scientific">Marivirga lumbricoides</name>
    <dbReference type="NCBI Taxonomy" id="1046115"/>
    <lineage>
        <taxon>Bacteria</taxon>
        <taxon>Pseudomonadati</taxon>
        <taxon>Bacteroidota</taxon>
        <taxon>Cytophagia</taxon>
        <taxon>Cytophagales</taxon>
        <taxon>Marivirgaceae</taxon>
        <taxon>Marivirga</taxon>
    </lineage>
</organism>
<feature type="transmembrane region" description="Helical" evidence="1">
    <location>
        <begin position="198"/>
        <end position="219"/>
    </location>
</feature>
<dbReference type="InterPro" id="IPR003675">
    <property type="entry name" value="Rce1/LyrA-like_dom"/>
</dbReference>
<keyword evidence="4" id="KW-1185">Reference proteome</keyword>
<keyword evidence="1" id="KW-0812">Transmembrane</keyword>
<name>A0ABQ1LA46_9BACT</name>
<dbReference type="Proteomes" id="UP000636010">
    <property type="component" value="Unassembled WGS sequence"/>
</dbReference>
<feature type="domain" description="CAAX prenyl protease 2/Lysostaphin resistance protein A-like" evidence="2">
    <location>
        <begin position="114"/>
        <end position="209"/>
    </location>
</feature>
<feature type="transmembrane region" description="Helical" evidence="1">
    <location>
        <begin position="116"/>
        <end position="138"/>
    </location>
</feature>